<dbReference type="STRING" id="1423740.FC36_GL000061"/>
<dbReference type="GO" id="GO:0005886">
    <property type="term" value="C:plasma membrane"/>
    <property type="evidence" value="ECO:0007669"/>
    <property type="project" value="UniProtKB-SubCell"/>
</dbReference>
<feature type="transmembrane region" description="Helical" evidence="9">
    <location>
        <begin position="392"/>
        <end position="411"/>
    </location>
</feature>
<feature type="transmembrane region" description="Helical" evidence="9">
    <location>
        <begin position="127"/>
        <end position="145"/>
    </location>
</feature>
<keyword evidence="3" id="KW-0813">Transport</keyword>
<dbReference type="Gene3D" id="1.20.1740.10">
    <property type="entry name" value="Amino acid/polyamine transporter I"/>
    <property type="match status" value="1"/>
</dbReference>
<evidence type="ECO:0000313" key="10">
    <source>
        <dbReference type="EMBL" id="KRL80225.1"/>
    </source>
</evidence>
<accession>A0A0R1TG17</accession>
<evidence type="ECO:0000256" key="5">
    <source>
        <dbReference type="ARBA" id="ARBA00022692"/>
    </source>
</evidence>
<dbReference type="GO" id="GO:0006865">
    <property type="term" value="P:amino acid transport"/>
    <property type="evidence" value="ECO:0007669"/>
    <property type="project" value="UniProtKB-KW"/>
</dbReference>
<keyword evidence="7 9" id="KW-1133">Transmembrane helix</keyword>
<protein>
    <submittedName>
        <fullName evidence="10">Arginine ornithine APC family amino acid-polyamine-organocation transporter, antiporter</fullName>
    </submittedName>
</protein>
<dbReference type="InterPro" id="IPR004754">
    <property type="entry name" value="Amino_acid_antiprt"/>
</dbReference>
<dbReference type="Proteomes" id="UP000051048">
    <property type="component" value="Unassembled WGS sequence"/>
</dbReference>
<comment type="subcellular location">
    <subcellularLocation>
        <location evidence="1">Cell membrane</location>
        <topology evidence="1">Multi-pass membrane protein</topology>
    </subcellularLocation>
</comment>
<evidence type="ECO:0000256" key="4">
    <source>
        <dbReference type="ARBA" id="ARBA00022475"/>
    </source>
</evidence>
<feature type="transmembrane region" description="Helical" evidence="9">
    <location>
        <begin position="44"/>
        <end position="64"/>
    </location>
</feature>
<dbReference type="RefSeq" id="WP_025020407.1">
    <property type="nucleotide sequence ID" value="NZ_AZFH01000067.1"/>
</dbReference>
<keyword evidence="8 9" id="KW-0472">Membrane</keyword>
<proteinExistence type="inferred from homology"/>
<evidence type="ECO:0000256" key="1">
    <source>
        <dbReference type="ARBA" id="ARBA00004651"/>
    </source>
</evidence>
<evidence type="ECO:0000313" key="11">
    <source>
        <dbReference type="Proteomes" id="UP000051048"/>
    </source>
</evidence>
<feature type="transmembrane region" description="Helical" evidence="9">
    <location>
        <begin position="238"/>
        <end position="260"/>
    </location>
</feature>
<keyword evidence="5 9" id="KW-0812">Transmembrane</keyword>
<evidence type="ECO:0000256" key="2">
    <source>
        <dbReference type="ARBA" id="ARBA00008220"/>
    </source>
</evidence>
<feature type="transmembrane region" description="Helical" evidence="9">
    <location>
        <begin position="12"/>
        <end position="32"/>
    </location>
</feature>
<dbReference type="InterPro" id="IPR002293">
    <property type="entry name" value="AA/rel_permease1"/>
</dbReference>
<evidence type="ECO:0000256" key="8">
    <source>
        <dbReference type="ARBA" id="ARBA00023136"/>
    </source>
</evidence>
<dbReference type="NCBIfam" id="TIGR00905">
    <property type="entry name" value="2A0302"/>
    <property type="match status" value="1"/>
</dbReference>
<feature type="transmembrane region" description="Helical" evidence="9">
    <location>
        <begin position="95"/>
        <end position="115"/>
    </location>
</feature>
<name>A0A0R1TG17_9LACO</name>
<feature type="transmembrane region" description="Helical" evidence="9">
    <location>
        <begin position="157"/>
        <end position="177"/>
    </location>
</feature>
<feature type="transmembrane region" description="Helical" evidence="9">
    <location>
        <begin position="329"/>
        <end position="355"/>
    </location>
</feature>
<feature type="transmembrane region" description="Helical" evidence="9">
    <location>
        <begin position="289"/>
        <end position="308"/>
    </location>
</feature>
<evidence type="ECO:0000256" key="3">
    <source>
        <dbReference type="ARBA" id="ARBA00022448"/>
    </source>
</evidence>
<feature type="transmembrane region" description="Helical" evidence="9">
    <location>
        <begin position="207"/>
        <end position="226"/>
    </location>
</feature>
<dbReference type="PANTHER" id="PTHR42770:SF4">
    <property type="entry name" value="ARGININE_ORNITHINE ANTIPORTER-RELATED"/>
    <property type="match status" value="1"/>
</dbReference>
<dbReference type="InterPro" id="IPR050367">
    <property type="entry name" value="APC_superfamily"/>
</dbReference>
<feature type="transmembrane region" description="Helical" evidence="9">
    <location>
        <begin position="361"/>
        <end position="380"/>
    </location>
</feature>
<keyword evidence="4" id="KW-1003">Cell membrane</keyword>
<comment type="similarity">
    <text evidence="2">Belongs to the amino acid-polyamine-organocation (APC) superfamily. Basic amino acid/polyamine antiporter (APA) (TC 2.A.3.2) family.</text>
</comment>
<feature type="transmembrane region" description="Helical" evidence="9">
    <location>
        <begin position="448"/>
        <end position="469"/>
    </location>
</feature>
<dbReference type="Pfam" id="PF13520">
    <property type="entry name" value="AA_permease_2"/>
    <property type="match status" value="1"/>
</dbReference>
<dbReference type="EMBL" id="AZFH01000067">
    <property type="protein sequence ID" value="KRL80225.1"/>
    <property type="molecule type" value="Genomic_DNA"/>
</dbReference>
<dbReference type="PATRIC" id="fig|1423740.3.peg.65"/>
<sequence length="471" mass="51213">MNNNQEKGISKLGLIALIISSSIGAGAFGITSDLARVASGGPALIAWGIVGLGVFFFVMSLLNLSRKRDDLNAGLFVFAQAGFGRLAGFISGWSYWLAAGIGNIALATMMMSALGKFFPLFGNGQNVASVLGAIVCIWLLTVLVNRGVESASLINTVVMICKLIPLFVFVVAMVLAFKLEMFHQNFWLKVTTNLKTQEGSLFDQVRGSIMVMMWLFVGVEGATVLANRAKRRNDAYQATYLGLLALLVIYMLVSILPYGVLSQAQLAQGGQPALADVLQAVVGKWGANLINLGLIISVGGAWLSWTLLPAEVATLMTQNRLLPQYWGKLNNYAAPTFSLVIAGIMQTVFVLSMLFTSQAYTFAYTLCTSAYMLCYLLVTLYQVKYSWQNREWGQTVIGVGASIFQLTAILLAGLQELWLITIAFIPGFYFFDQVCRQENRSLTKLEKGWMAIISCLALIALIGLCVGIITI</sequence>
<dbReference type="GO" id="GO:0022857">
    <property type="term" value="F:transmembrane transporter activity"/>
    <property type="evidence" value="ECO:0007669"/>
    <property type="project" value="InterPro"/>
</dbReference>
<comment type="caution">
    <text evidence="10">The sequence shown here is derived from an EMBL/GenBank/DDBJ whole genome shotgun (WGS) entry which is preliminary data.</text>
</comment>
<dbReference type="AlphaFoldDB" id="A0A0R1TG17"/>
<dbReference type="OrthoDB" id="9762947at2"/>
<evidence type="ECO:0000256" key="9">
    <source>
        <dbReference type="SAM" id="Phobius"/>
    </source>
</evidence>
<evidence type="ECO:0000256" key="7">
    <source>
        <dbReference type="ARBA" id="ARBA00022989"/>
    </source>
</evidence>
<keyword evidence="6" id="KW-0029">Amino-acid transport</keyword>
<dbReference type="PANTHER" id="PTHR42770">
    <property type="entry name" value="AMINO ACID TRANSPORTER-RELATED"/>
    <property type="match status" value="1"/>
</dbReference>
<evidence type="ECO:0000256" key="6">
    <source>
        <dbReference type="ARBA" id="ARBA00022970"/>
    </source>
</evidence>
<dbReference type="PIRSF" id="PIRSF006060">
    <property type="entry name" value="AA_transporter"/>
    <property type="match status" value="1"/>
</dbReference>
<organism evidence="10 11">
    <name type="scientific">Ligilactobacillus equi DSM 15833 = JCM 10991</name>
    <dbReference type="NCBI Taxonomy" id="1423740"/>
    <lineage>
        <taxon>Bacteria</taxon>
        <taxon>Bacillati</taxon>
        <taxon>Bacillota</taxon>
        <taxon>Bacilli</taxon>
        <taxon>Lactobacillales</taxon>
        <taxon>Lactobacillaceae</taxon>
        <taxon>Ligilactobacillus</taxon>
    </lineage>
</organism>
<reference evidence="10 11" key="1">
    <citation type="journal article" date="2015" name="Genome Announc.">
        <title>Expanding the biotechnology potential of lactobacilli through comparative genomics of 213 strains and associated genera.</title>
        <authorList>
            <person name="Sun Z."/>
            <person name="Harris H.M."/>
            <person name="McCann A."/>
            <person name="Guo C."/>
            <person name="Argimon S."/>
            <person name="Zhang W."/>
            <person name="Yang X."/>
            <person name="Jeffery I.B."/>
            <person name="Cooney J.C."/>
            <person name="Kagawa T.F."/>
            <person name="Liu W."/>
            <person name="Song Y."/>
            <person name="Salvetti E."/>
            <person name="Wrobel A."/>
            <person name="Rasinkangas P."/>
            <person name="Parkhill J."/>
            <person name="Rea M.C."/>
            <person name="O'Sullivan O."/>
            <person name="Ritari J."/>
            <person name="Douillard F.P."/>
            <person name="Paul Ross R."/>
            <person name="Yang R."/>
            <person name="Briner A.E."/>
            <person name="Felis G.E."/>
            <person name="de Vos W.M."/>
            <person name="Barrangou R."/>
            <person name="Klaenhammer T.R."/>
            <person name="Caufield P.W."/>
            <person name="Cui Y."/>
            <person name="Zhang H."/>
            <person name="O'Toole P.W."/>
        </authorList>
    </citation>
    <scope>NUCLEOTIDE SEQUENCE [LARGE SCALE GENOMIC DNA]</scope>
    <source>
        <strain evidence="10 11">DSM 15833</strain>
    </source>
</reference>
<gene>
    <name evidence="10" type="ORF">FC36_GL000061</name>
</gene>